<dbReference type="EMBL" id="CP060007">
    <property type="protein sequence ID" value="QNA46356.1"/>
    <property type="molecule type" value="Genomic_DNA"/>
</dbReference>
<sequence>MRKIFLLCLLVPIIGMSQNNVVSTFRAFPKTDRLLEFEKALASHAQKYHTGDWKWRVFYIETGPDAGGYHITEGPLSWEQFDKRGDLSAEHTLDWAKNVSPHTSERGTTGYSVYSTELSNVAITDYSDKIIITHMFVKPGMIREANDLVRKLKKAWVASNESVAVYNVSLSGPPQIVTVNRLKQGLKELSPGFRKPMAERFDEVHGAGAWNYYLADYAKAIESRWSEMLSLRADLGSK</sequence>
<protein>
    <recommendedName>
        <fullName evidence="4">NIPSNAP family protein</fullName>
    </recommendedName>
</protein>
<dbReference type="RefSeq" id="WP_182806187.1">
    <property type="nucleotide sequence ID" value="NZ_CP060007.1"/>
</dbReference>
<keyword evidence="3" id="KW-1185">Reference proteome</keyword>
<reference evidence="3" key="1">
    <citation type="submission" date="2020-08" db="EMBL/GenBank/DDBJ databases">
        <title>Lacibacter sp. S13-6-6 genome sequencing.</title>
        <authorList>
            <person name="Jin L."/>
        </authorList>
    </citation>
    <scope>NUCLEOTIDE SEQUENCE [LARGE SCALE GENOMIC DNA]</scope>
    <source>
        <strain evidence="3">S13-6-6</strain>
    </source>
</reference>
<evidence type="ECO:0000256" key="1">
    <source>
        <dbReference type="SAM" id="SignalP"/>
    </source>
</evidence>
<dbReference type="Proteomes" id="UP000515344">
    <property type="component" value="Chromosome"/>
</dbReference>
<organism evidence="2 3">
    <name type="scientific">Lacibacter sediminis</name>
    <dbReference type="NCBI Taxonomy" id="2760713"/>
    <lineage>
        <taxon>Bacteria</taxon>
        <taxon>Pseudomonadati</taxon>
        <taxon>Bacteroidota</taxon>
        <taxon>Chitinophagia</taxon>
        <taxon>Chitinophagales</taxon>
        <taxon>Chitinophagaceae</taxon>
        <taxon>Lacibacter</taxon>
    </lineage>
</organism>
<accession>A0A7G5XLK3</accession>
<evidence type="ECO:0008006" key="4">
    <source>
        <dbReference type="Google" id="ProtNLM"/>
    </source>
</evidence>
<dbReference type="KEGG" id="lacs:H4075_09345"/>
<gene>
    <name evidence="2" type="ORF">H4075_09345</name>
</gene>
<evidence type="ECO:0000313" key="2">
    <source>
        <dbReference type="EMBL" id="QNA46356.1"/>
    </source>
</evidence>
<feature type="chain" id="PRO_5028837044" description="NIPSNAP family protein" evidence="1">
    <location>
        <begin position="18"/>
        <end position="238"/>
    </location>
</feature>
<keyword evidence="1" id="KW-0732">Signal</keyword>
<feature type="signal peptide" evidence="1">
    <location>
        <begin position="1"/>
        <end position="17"/>
    </location>
</feature>
<evidence type="ECO:0000313" key="3">
    <source>
        <dbReference type="Proteomes" id="UP000515344"/>
    </source>
</evidence>
<proteinExistence type="predicted"/>
<dbReference type="AlphaFoldDB" id="A0A7G5XLK3"/>
<name>A0A7G5XLK3_9BACT</name>